<comment type="caution">
    <text evidence="1">The sequence shown here is derived from an EMBL/GenBank/DDBJ whole genome shotgun (WGS) entry which is preliminary data.</text>
</comment>
<evidence type="ECO:0000313" key="2">
    <source>
        <dbReference type="Proteomes" id="UP000664991"/>
    </source>
</evidence>
<reference evidence="1 2" key="1">
    <citation type="submission" date="2020-12" db="EMBL/GenBank/DDBJ databases">
        <title>De novo assembly of Tibetan sheep genome.</title>
        <authorList>
            <person name="Li X."/>
        </authorList>
    </citation>
    <scope>NUCLEOTIDE SEQUENCE [LARGE SCALE GENOMIC DNA]</scope>
    <source>
        <tissue evidence="1">Heart</tissue>
    </source>
</reference>
<organism evidence="1 2">
    <name type="scientific">Ovis aries</name>
    <name type="common">Sheep</name>
    <dbReference type="NCBI Taxonomy" id="9940"/>
    <lineage>
        <taxon>Eukaryota</taxon>
        <taxon>Metazoa</taxon>
        <taxon>Chordata</taxon>
        <taxon>Craniata</taxon>
        <taxon>Vertebrata</taxon>
        <taxon>Euteleostomi</taxon>
        <taxon>Mammalia</taxon>
        <taxon>Eutheria</taxon>
        <taxon>Laurasiatheria</taxon>
        <taxon>Artiodactyla</taxon>
        <taxon>Ruminantia</taxon>
        <taxon>Pecora</taxon>
        <taxon>Bovidae</taxon>
        <taxon>Caprinae</taxon>
        <taxon>Ovis</taxon>
    </lineage>
</organism>
<proteinExistence type="predicted"/>
<dbReference type="AlphaFoldDB" id="A0A836A9F6"/>
<accession>A0A836A9F6</accession>
<sequence length="103" mass="11569">MGRKQLRLYGNRASMTLVLCFRSIASGVQIRVGFSTQLHLDEEKNLFLHTRVLLRYELFSILGITVEHHLSGTAAEGAELDEVATFETQTRCQVLPGGWSKGY</sequence>
<dbReference type="Proteomes" id="UP000664991">
    <property type="component" value="Unassembled WGS sequence"/>
</dbReference>
<protein>
    <submittedName>
        <fullName evidence="1">Uncharacterized protein</fullName>
    </submittedName>
</protein>
<gene>
    <name evidence="1" type="ORF">JEQ12_003172</name>
</gene>
<evidence type="ECO:0000313" key="1">
    <source>
        <dbReference type="EMBL" id="KAG5203589.1"/>
    </source>
</evidence>
<dbReference type="EMBL" id="JAEMGP010000011">
    <property type="protein sequence ID" value="KAG5203589.1"/>
    <property type="molecule type" value="Genomic_DNA"/>
</dbReference>
<name>A0A836A9F6_SHEEP</name>